<gene>
    <name evidence="2" type="ORF">HNAJ_LOCUS253</name>
</gene>
<feature type="compositionally biased region" description="Low complexity" evidence="1">
    <location>
        <begin position="270"/>
        <end position="285"/>
    </location>
</feature>
<protein>
    <submittedName>
        <fullName evidence="4">WH2 domain-containing protein</fullName>
    </submittedName>
</protein>
<evidence type="ECO:0000313" key="4">
    <source>
        <dbReference type="WBParaSite" id="HNAJ_0000025201-mRNA-1"/>
    </source>
</evidence>
<feature type="region of interest" description="Disordered" evidence="1">
    <location>
        <begin position="27"/>
        <end position="50"/>
    </location>
</feature>
<dbReference type="OrthoDB" id="266663at2759"/>
<dbReference type="STRING" id="102285.A0A158QGK7"/>
<reference evidence="4" key="1">
    <citation type="submission" date="2016-04" db="UniProtKB">
        <authorList>
            <consortium name="WormBaseParasite"/>
        </authorList>
    </citation>
    <scope>IDENTIFICATION</scope>
</reference>
<feature type="compositionally biased region" description="Polar residues" evidence="1">
    <location>
        <begin position="132"/>
        <end position="166"/>
    </location>
</feature>
<dbReference type="EMBL" id="UZAE01000057">
    <property type="protein sequence ID" value="VDN96112.1"/>
    <property type="molecule type" value="Genomic_DNA"/>
</dbReference>
<feature type="region of interest" description="Disordered" evidence="1">
    <location>
        <begin position="264"/>
        <end position="347"/>
    </location>
</feature>
<feature type="compositionally biased region" description="Polar residues" evidence="1">
    <location>
        <begin position="86"/>
        <end position="95"/>
    </location>
</feature>
<feature type="compositionally biased region" description="Low complexity" evidence="1">
    <location>
        <begin position="298"/>
        <end position="310"/>
    </location>
</feature>
<organism evidence="4">
    <name type="scientific">Rodentolepis nana</name>
    <name type="common">Dwarf tapeworm</name>
    <name type="synonym">Hymenolepis nana</name>
    <dbReference type="NCBI Taxonomy" id="102285"/>
    <lineage>
        <taxon>Eukaryota</taxon>
        <taxon>Metazoa</taxon>
        <taxon>Spiralia</taxon>
        <taxon>Lophotrochozoa</taxon>
        <taxon>Platyhelminthes</taxon>
        <taxon>Cestoda</taxon>
        <taxon>Eucestoda</taxon>
        <taxon>Cyclophyllidea</taxon>
        <taxon>Hymenolepididae</taxon>
        <taxon>Rodentolepis</taxon>
    </lineage>
</organism>
<sequence>MDLAQKSSGYKPILTQGDQLNRIKVIRKRNKSSKGGVANEPNANSISPNFANSYPKLSSGNGRGSALDFRDIYNIHDSPTEDDFSVTESSETETYNRFCYETENPSPMIYRVSPSPKGDPDSPINGKDRNGQELNNGDSIESSLSTSATLTGRDSLSSSYPRTLTPINLPRIGLGSRVPSDNNIRAPRARAMNARGYDDSRKMDIINGSGNSAVANLSRPNMNPAIIPVHSNRPTQQNNWMQSATRLTPQKVAVTRDSPCALRASYPDGSDSTTSSSLTSTTVLSPPNRKRVDFASHSPLLPSLNSNSLPVNKTRETFHQPSYQLPSNGNGSVNGARNRSGKSGNDANVLQDNGFYLRTHQNYRNGEYPFLKYSSNNVTNGRTNGNRALSPSPFLSSNQITRHHIRSSSLKSHAPPIANSPVVYADIQTDPSPQFDYRPRANYIGDYVRKSKHNTPFLRHSSFGPPQRRIAEVLCSIATNGGK</sequence>
<evidence type="ECO:0000256" key="1">
    <source>
        <dbReference type="SAM" id="MobiDB-lite"/>
    </source>
</evidence>
<reference evidence="2 3" key="2">
    <citation type="submission" date="2018-11" db="EMBL/GenBank/DDBJ databases">
        <authorList>
            <consortium name="Pathogen Informatics"/>
        </authorList>
    </citation>
    <scope>NUCLEOTIDE SEQUENCE [LARGE SCALE GENOMIC DNA]</scope>
</reference>
<keyword evidence="3" id="KW-1185">Reference proteome</keyword>
<proteinExistence type="predicted"/>
<feature type="compositionally biased region" description="Polar residues" evidence="1">
    <location>
        <begin position="319"/>
        <end position="347"/>
    </location>
</feature>
<dbReference type="Proteomes" id="UP000278807">
    <property type="component" value="Unassembled WGS sequence"/>
</dbReference>
<evidence type="ECO:0000313" key="3">
    <source>
        <dbReference type="Proteomes" id="UP000278807"/>
    </source>
</evidence>
<name>A0A158QGK7_RODNA</name>
<dbReference type="AlphaFoldDB" id="A0A158QGK7"/>
<dbReference type="WBParaSite" id="HNAJ_0000025201-mRNA-1">
    <property type="protein sequence ID" value="HNAJ_0000025201-mRNA-1"/>
    <property type="gene ID" value="HNAJ_0000025201"/>
</dbReference>
<feature type="compositionally biased region" description="Polar residues" evidence="1">
    <location>
        <begin position="41"/>
        <end position="50"/>
    </location>
</feature>
<accession>A0A158QGK7</accession>
<evidence type="ECO:0000313" key="2">
    <source>
        <dbReference type="EMBL" id="VDN96112.1"/>
    </source>
</evidence>
<feature type="region of interest" description="Disordered" evidence="1">
    <location>
        <begin position="77"/>
        <end position="183"/>
    </location>
</feature>